<feature type="non-terminal residue" evidence="1">
    <location>
        <position position="120"/>
    </location>
</feature>
<protein>
    <submittedName>
        <fullName evidence="1">Uncharacterized protein</fullName>
    </submittedName>
</protein>
<evidence type="ECO:0000313" key="1">
    <source>
        <dbReference type="EMBL" id="KKM76763.1"/>
    </source>
</evidence>
<name>A0A0F9K496_9ZZZZ</name>
<organism evidence="1">
    <name type="scientific">marine sediment metagenome</name>
    <dbReference type="NCBI Taxonomy" id="412755"/>
    <lineage>
        <taxon>unclassified sequences</taxon>
        <taxon>metagenomes</taxon>
        <taxon>ecological metagenomes</taxon>
    </lineage>
</organism>
<dbReference type="AlphaFoldDB" id="A0A0F9K496"/>
<accession>A0A0F9K496</accession>
<proteinExistence type="predicted"/>
<reference evidence="1" key="1">
    <citation type="journal article" date="2015" name="Nature">
        <title>Complex archaea that bridge the gap between prokaryotes and eukaryotes.</title>
        <authorList>
            <person name="Spang A."/>
            <person name="Saw J.H."/>
            <person name="Jorgensen S.L."/>
            <person name="Zaremba-Niedzwiedzka K."/>
            <person name="Martijn J."/>
            <person name="Lind A.E."/>
            <person name="van Eijk R."/>
            <person name="Schleper C."/>
            <person name="Guy L."/>
            <person name="Ettema T.J."/>
        </authorList>
    </citation>
    <scope>NUCLEOTIDE SEQUENCE</scope>
</reference>
<dbReference type="EMBL" id="LAZR01008752">
    <property type="protein sequence ID" value="KKM76763.1"/>
    <property type="molecule type" value="Genomic_DNA"/>
</dbReference>
<comment type="caution">
    <text evidence="1">The sequence shown here is derived from an EMBL/GenBank/DDBJ whole genome shotgun (WGS) entry which is preliminary data.</text>
</comment>
<sequence length="120" mass="13434">MRNIQLKTKDGRDTIQVTCGEIFRDTVGIHYCVGKTPQDAAQFIMQKLFTASHLRTGQAIVMGVDKEIAVAVGAKFLEFLPESLRQTEDVAAIVASLPDGFGAWAREMEFTNQYIPWKVR</sequence>
<gene>
    <name evidence="1" type="ORF">LCGC14_1376780</name>
</gene>